<feature type="compositionally biased region" description="Basic and acidic residues" evidence="1">
    <location>
        <begin position="25"/>
        <end position="45"/>
    </location>
</feature>
<evidence type="ECO:0000256" key="1">
    <source>
        <dbReference type="SAM" id="MobiDB-lite"/>
    </source>
</evidence>
<sequence>MMATVLRKVKLGNKIKSETVTQNGEPEKEERNRGNRVPRTSERLVFRGKSYGRTRERGQEPGESDKTMGNHRRRNRPQSRRNPTSHLTLFQSLQLRIDLWTSTTGHLLDRSFARRFCNRKSDNELYRSNSFRFEKFDKEEEDPQQQYHVPRVPKSAQSTQTG</sequence>
<evidence type="ECO:0000313" key="2">
    <source>
        <dbReference type="EMBL" id="KAK6631529.1"/>
    </source>
</evidence>
<keyword evidence="3" id="KW-1185">Reference proteome</keyword>
<feature type="region of interest" description="Disordered" evidence="1">
    <location>
        <begin position="1"/>
        <end position="86"/>
    </location>
</feature>
<accession>A0ABR1AYZ0</accession>
<feature type="compositionally biased region" description="Basic residues" evidence="1">
    <location>
        <begin position="69"/>
        <end position="79"/>
    </location>
</feature>
<protein>
    <submittedName>
        <fullName evidence="2">Uncharacterized protein</fullName>
    </submittedName>
</protein>
<dbReference type="Proteomes" id="UP001359485">
    <property type="component" value="Unassembled WGS sequence"/>
</dbReference>
<feature type="region of interest" description="Disordered" evidence="1">
    <location>
        <begin position="138"/>
        <end position="162"/>
    </location>
</feature>
<comment type="caution">
    <text evidence="2">The sequence shown here is derived from an EMBL/GenBank/DDBJ whole genome shotgun (WGS) entry which is preliminary data.</text>
</comment>
<proteinExistence type="predicted"/>
<gene>
    <name evidence="2" type="ORF">RUM44_006056</name>
</gene>
<dbReference type="EMBL" id="JAWJWF010000006">
    <property type="protein sequence ID" value="KAK6631529.1"/>
    <property type="molecule type" value="Genomic_DNA"/>
</dbReference>
<feature type="compositionally biased region" description="Basic and acidic residues" evidence="1">
    <location>
        <begin position="53"/>
        <end position="68"/>
    </location>
</feature>
<name>A0ABR1AYZ0_POLSC</name>
<evidence type="ECO:0000313" key="3">
    <source>
        <dbReference type="Proteomes" id="UP001359485"/>
    </source>
</evidence>
<organism evidence="2 3">
    <name type="scientific">Polyplax serrata</name>
    <name type="common">Common mouse louse</name>
    <dbReference type="NCBI Taxonomy" id="468196"/>
    <lineage>
        <taxon>Eukaryota</taxon>
        <taxon>Metazoa</taxon>
        <taxon>Ecdysozoa</taxon>
        <taxon>Arthropoda</taxon>
        <taxon>Hexapoda</taxon>
        <taxon>Insecta</taxon>
        <taxon>Pterygota</taxon>
        <taxon>Neoptera</taxon>
        <taxon>Paraneoptera</taxon>
        <taxon>Psocodea</taxon>
        <taxon>Troctomorpha</taxon>
        <taxon>Phthiraptera</taxon>
        <taxon>Anoplura</taxon>
        <taxon>Polyplacidae</taxon>
        <taxon>Polyplax</taxon>
    </lineage>
</organism>
<reference evidence="2 3" key="1">
    <citation type="submission" date="2023-09" db="EMBL/GenBank/DDBJ databases">
        <title>Genomes of two closely related lineages of the louse Polyplax serrata with different host specificities.</title>
        <authorList>
            <person name="Martinu J."/>
            <person name="Tarabai H."/>
            <person name="Stefka J."/>
            <person name="Hypsa V."/>
        </authorList>
    </citation>
    <scope>NUCLEOTIDE SEQUENCE [LARGE SCALE GENOMIC DNA]</scope>
    <source>
        <strain evidence="2">98ZLc_SE</strain>
    </source>
</reference>